<dbReference type="STRING" id="330734.ABA45_16235"/>
<dbReference type="EMBL" id="CP011494">
    <property type="protein sequence ID" value="AKO53783.1"/>
    <property type="molecule type" value="Genomic_DNA"/>
</dbReference>
<dbReference type="InterPro" id="IPR029058">
    <property type="entry name" value="AB_hydrolase_fold"/>
</dbReference>
<accession>A0A0H4I7R2</accession>
<dbReference type="Proteomes" id="UP000036406">
    <property type="component" value="Chromosome"/>
</dbReference>
<dbReference type="KEGG" id="mpq:ABA45_16235"/>
<organism evidence="1 2">
    <name type="scientific">Marinobacter psychrophilus</name>
    <dbReference type="NCBI Taxonomy" id="330734"/>
    <lineage>
        <taxon>Bacteria</taxon>
        <taxon>Pseudomonadati</taxon>
        <taxon>Pseudomonadota</taxon>
        <taxon>Gammaproteobacteria</taxon>
        <taxon>Pseudomonadales</taxon>
        <taxon>Marinobacteraceae</taxon>
        <taxon>Marinobacter</taxon>
    </lineage>
</organism>
<protein>
    <recommendedName>
        <fullName evidence="3">Alpha/beta hydrolase</fullName>
    </recommendedName>
</protein>
<dbReference type="SUPFAM" id="SSF53474">
    <property type="entry name" value="alpha/beta-Hydrolases"/>
    <property type="match status" value="1"/>
</dbReference>
<evidence type="ECO:0000313" key="2">
    <source>
        <dbReference type="Proteomes" id="UP000036406"/>
    </source>
</evidence>
<name>A0A0H4I7R2_9GAMM</name>
<evidence type="ECO:0000313" key="1">
    <source>
        <dbReference type="EMBL" id="AKO53783.1"/>
    </source>
</evidence>
<sequence>MQASHIRKLIKPIGKAYAEMFSGQVFSIGEGAISVRNHSGPAENTVVCIHGFMENHCYFTQAYNAPTTELILITCSNYHVPVSGIMPQTPDWAVDIKHLVGTIEYDACILNQAMLNLIGSSNVRIHGHSRGAAVALEAVRQWPELYHDIELVLEAPILPQGRAHPLMLALLEPLSPSMWPWVVRLLNSTSNSAYNQTFFGKMNRRKKKLLSKLFHATKDHLTIVRNIDNLLAWMERTDTSVYQHITRGIVLIPATDRVLDRNAMLASARQGGKNLKIVETTAPSHFIILDDKKWIPDLTQVATADA</sequence>
<dbReference type="Gene3D" id="3.40.50.1820">
    <property type="entry name" value="alpha/beta hydrolase"/>
    <property type="match status" value="1"/>
</dbReference>
<dbReference type="PATRIC" id="fig|330734.3.peg.3417"/>
<reference evidence="1 2" key="1">
    <citation type="submission" date="2015-05" db="EMBL/GenBank/DDBJ databases">
        <title>Complete genome of Marinobacter psychrophilus strain 20041T isolated from sea-ice of the Canadian Basin.</title>
        <authorList>
            <person name="Song L."/>
            <person name="Ren L."/>
            <person name="Yu Y."/>
            <person name="Wang X."/>
        </authorList>
    </citation>
    <scope>NUCLEOTIDE SEQUENCE [LARGE SCALE GENOMIC DNA]</scope>
    <source>
        <strain evidence="1 2">20041</strain>
    </source>
</reference>
<evidence type="ECO:0008006" key="3">
    <source>
        <dbReference type="Google" id="ProtNLM"/>
    </source>
</evidence>
<dbReference type="AlphaFoldDB" id="A0A0H4I7R2"/>
<keyword evidence="2" id="KW-1185">Reference proteome</keyword>
<dbReference type="RefSeq" id="WP_048387881.1">
    <property type="nucleotide sequence ID" value="NZ_CP011494.1"/>
</dbReference>
<gene>
    <name evidence="1" type="ORF">ABA45_16235</name>
</gene>
<proteinExistence type="predicted"/>